<evidence type="ECO:0000313" key="2">
    <source>
        <dbReference type="EMBL" id="MBE6059287.1"/>
    </source>
</evidence>
<protein>
    <submittedName>
        <fullName evidence="2">DUF2225 domain-containing protein</fullName>
    </submittedName>
</protein>
<sequence>MIKIFSSLKSLGLNYEDDIELYTKKEDKYDEETKDKKSTKVDINTLLYDKKVTCPVCLKAFTCRVVKAYVPKVKSKDTDAFIRYEGVNPYFYEVLVCPTCGYAALKSDFQKIQSYKREVILVKIGNQWQGKEYPQVYNEEIAIERYKLALLNAVLGEFKDSTKAMLCLKIAWMYRLLENKEDEKAFLERALQGFVIAYENERTPIYGLSIYSLQYIIGELYRRIGDYTNAKLWLGRVILSKADQKLKDKARDMRDLAKDLEIKANEATCE</sequence>
<evidence type="ECO:0000256" key="1">
    <source>
        <dbReference type="SAM" id="Coils"/>
    </source>
</evidence>
<comment type="caution">
    <text evidence="2">The sequence shown here is derived from an EMBL/GenBank/DDBJ whole genome shotgun (WGS) entry which is preliminary data.</text>
</comment>
<dbReference type="InterPro" id="IPR018708">
    <property type="entry name" value="DUF2225"/>
</dbReference>
<keyword evidence="1" id="KW-0175">Coiled coil</keyword>
<dbReference type="EMBL" id="SVCM01000044">
    <property type="protein sequence ID" value="MBE6059287.1"/>
    <property type="molecule type" value="Genomic_DNA"/>
</dbReference>
<evidence type="ECO:0000313" key="3">
    <source>
        <dbReference type="Proteomes" id="UP000768462"/>
    </source>
</evidence>
<gene>
    <name evidence="2" type="ORF">E7215_03810</name>
</gene>
<dbReference type="Proteomes" id="UP000768462">
    <property type="component" value="Unassembled WGS sequence"/>
</dbReference>
<dbReference type="Pfam" id="PF09986">
    <property type="entry name" value="DUF2225"/>
    <property type="match status" value="1"/>
</dbReference>
<reference evidence="2" key="1">
    <citation type="submission" date="2019-04" db="EMBL/GenBank/DDBJ databases">
        <title>Evolution of Biomass-Degrading Anaerobic Consortia Revealed by Metagenomics.</title>
        <authorList>
            <person name="Peng X."/>
        </authorList>
    </citation>
    <scope>NUCLEOTIDE SEQUENCE</scope>
    <source>
        <strain evidence="2">SIG254</strain>
    </source>
</reference>
<dbReference type="AlphaFoldDB" id="A0A927W8S4"/>
<name>A0A927W8S4_9CLOT</name>
<organism evidence="2 3">
    <name type="scientific">Clostridium sulfidigenes</name>
    <dbReference type="NCBI Taxonomy" id="318464"/>
    <lineage>
        <taxon>Bacteria</taxon>
        <taxon>Bacillati</taxon>
        <taxon>Bacillota</taxon>
        <taxon>Clostridia</taxon>
        <taxon>Eubacteriales</taxon>
        <taxon>Clostridiaceae</taxon>
        <taxon>Clostridium</taxon>
    </lineage>
</organism>
<feature type="coiled-coil region" evidence="1">
    <location>
        <begin position="239"/>
        <end position="270"/>
    </location>
</feature>
<proteinExistence type="predicted"/>
<accession>A0A927W8S4</accession>